<dbReference type="GO" id="GO:0005524">
    <property type="term" value="F:ATP binding"/>
    <property type="evidence" value="ECO:0007669"/>
    <property type="project" value="InterPro"/>
</dbReference>
<sequence length="745" mass="81041">MTDSQSGSNLAGAAPYTDSVDHLRDELGRLDLLLRYHLEAWWASHDGTVDEFRGLYVSDETADSLFPADVAERGRSSGDGHDTAGDAELLVAAAARADAIATRARLTVEAGTELRLPRLADRFDLSRTDVDALLVALAPAFGQRYETLYSYLHDDVTAKRPTVGLVCTLLSSDGEDPTAVRRPFAHGRPLVRNRLLRLHDRDAASLLSRPVTVDERIVDYLLGSDDVDAALDGVVERFDPDETGVDHADLVRTLGLTDDSRDAIARLLSVSPNRHNPDGDGATTDPRPPMAYVWGPRGSGRHTVATAVARSHDRSLLAVEAARVTGDAPEITAVLDRVRREAVLQDAVLSIRGLDSLPVDGRERLVTAVDDYVGPVVLSGEADWQPRSPPSNHVFVALPLSVPNAETRRRLWRSALGETDVDETDVDALASKFRLTPGGIRDAVETARQSTDAANPTVSALYDACRRQAGGSLSDLAESVPQPYGWDDIVLPDERMTQLREVAAHVAHRGTVYDDWGFADRYATGNGLVALFSGPSGTGKTMAASIVAREAGLDLYRIDLSSVVSKYIGETEKNLARVFDEAGKGDAVLLFDEADALFGKRSEVKDAHDRYANVEVNYLLQRVETYDGVVILTTNFKRNIDEAFTRRIHLSVEFPRPDEAARAAIWSGVFPEATPVHELDVEFLSRLELTGGSIKNAALTAAFVAAEAGEDVRMPHVVRAVRRELQKSGTLVAPETFADYEDDLT</sequence>
<dbReference type="Gene3D" id="3.40.50.300">
    <property type="entry name" value="P-loop containing nucleotide triphosphate hydrolases"/>
    <property type="match status" value="1"/>
</dbReference>
<protein>
    <submittedName>
        <fullName evidence="2">AAA ATPase</fullName>
    </submittedName>
</protein>
<gene>
    <name evidence="2" type="ORF">C474_06867</name>
</gene>
<dbReference type="RefSeq" id="WP_008385210.1">
    <property type="nucleotide sequence ID" value="NZ_AOIV01000011.1"/>
</dbReference>
<evidence type="ECO:0000313" key="2">
    <source>
        <dbReference type="EMBL" id="ELZ32521.1"/>
    </source>
</evidence>
<evidence type="ECO:0000313" key="3">
    <source>
        <dbReference type="Proteomes" id="UP000011513"/>
    </source>
</evidence>
<dbReference type="eggNOG" id="arCOG01308">
    <property type="taxonomic scope" value="Archaea"/>
</dbReference>
<dbReference type="OrthoDB" id="147168at2157"/>
<organism evidence="2 3">
    <name type="scientific">Halogeometricum pallidum JCM 14848</name>
    <dbReference type="NCBI Taxonomy" id="1227487"/>
    <lineage>
        <taxon>Archaea</taxon>
        <taxon>Methanobacteriati</taxon>
        <taxon>Methanobacteriota</taxon>
        <taxon>Stenosarchaea group</taxon>
        <taxon>Halobacteria</taxon>
        <taxon>Halobacteriales</taxon>
        <taxon>Haloferacaceae</taxon>
        <taxon>Halogeometricum</taxon>
    </lineage>
</organism>
<dbReference type="PANTHER" id="PTHR46411">
    <property type="entry name" value="FAMILY ATPASE, PUTATIVE-RELATED"/>
    <property type="match status" value="1"/>
</dbReference>
<dbReference type="PANTHER" id="PTHR46411:SF2">
    <property type="entry name" value="AAA+ ATPASE DOMAIN-CONTAINING PROTEIN"/>
    <property type="match status" value="1"/>
</dbReference>
<keyword evidence="3" id="KW-1185">Reference proteome</keyword>
<dbReference type="SMART" id="SM00382">
    <property type="entry name" value="AAA"/>
    <property type="match status" value="1"/>
</dbReference>
<comment type="caution">
    <text evidence="2">The sequence shown here is derived from an EMBL/GenBank/DDBJ whole genome shotgun (WGS) entry which is preliminary data.</text>
</comment>
<dbReference type="InterPro" id="IPR003959">
    <property type="entry name" value="ATPase_AAA_core"/>
</dbReference>
<feature type="domain" description="AAA+ ATPase" evidence="1">
    <location>
        <begin position="526"/>
        <end position="654"/>
    </location>
</feature>
<dbReference type="EMBL" id="AOIV01000011">
    <property type="protein sequence ID" value="ELZ32521.1"/>
    <property type="molecule type" value="Genomic_DNA"/>
</dbReference>
<dbReference type="InterPro" id="IPR054472">
    <property type="entry name" value="WHD"/>
</dbReference>
<dbReference type="PATRIC" id="fig|1227487.5.peg.1399"/>
<dbReference type="InterPro" id="IPR003593">
    <property type="entry name" value="AAA+_ATPase"/>
</dbReference>
<dbReference type="AlphaFoldDB" id="M0DAR3"/>
<evidence type="ECO:0000259" key="1">
    <source>
        <dbReference type="SMART" id="SM00382"/>
    </source>
</evidence>
<dbReference type="SUPFAM" id="SSF52540">
    <property type="entry name" value="P-loop containing nucleoside triphosphate hydrolases"/>
    <property type="match status" value="2"/>
</dbReference>
<dbReference type="GO" id="GO:0016887">
    <property type="term" value="F:ATP hydrolysis activity"/>
    <property type="evidence" value="ECO:0007669"/>
    <property type="project" value="InterPro"/>
</dbReference>
<dbReference type="Pfam" id="PF00004">
    <property type="entry name" value="AAA"/>
    <property type="match status" value="1"/>
</dbReference>
<proteinExistence type="predicted"/>
<dbReference type="InterPro" id="IPR027417">
    <property type="entry name" value="P-loop_NTPase"/>
</dbReference>
<name>M0DAR3_HALPD</name>
<accession>M0DAR3</accession>
<reference evidence="2 3" key="1">
    <citation type="journal article" date="2014" name="PLoS Genet.">
        <title>Phylogenetically driven sequencing of extremely halophilic archaea reveals strategies for static and dynamic osmo-response.</title>
        <authorList>
            <person name="Becker E.A."/>
            <person name="Seitzer P.M."/>
            <person name="Tritt A."/>
            <person name="Larsen D."/>
            <person name="Krusor M."/>
            <person name="Yao A.I."/>
            <person name="Wu D."/>
            <person name="Madern D."/>
            <person name="Eisen J.A."/>
            <person name="Darling A.E."/>
            <person name="Facciotti M.T."/>
        </authorList>
    </citation>
    <scope>NUCLEOTIDE SEQUENCE [LARGE SCALE GENOMIC DNA]</scope>
    <source>
        <strain evidence="2 3">JCM 14848</strain>
    </source>
</reference>
<dbReference type="InParanoid" id="M0DAR3"/>
<dbReference type="CDD" id="cd19481">
    <property type="entry name" value="RecA-like_protease"/>
    <property type="match status" value="1"/>
</dbReference>
<dbReference type="Proteomes" id="UP000011513">
    <property type="component" value="Unassembled WGS sequence"/>
</dbReference>
<dbReference type="Pfam" id="PF22977">
    <property type="entry name" value="WHD"/>
    <property type="match status" value="1"/>
</dbReference>